<organism evidence="3">
    <name type="scientific">hydrothermal vent metagenome</name>
    <dbReference type="NCBI Taxonomy" id="652676"/>
    <lineage>
        <taxon>unclassified sequences</taxon>
        <taxon>metagenomes</taxon>
        <taxon>ecological metagenomes</taxon>
    </lineage>
</organism>
<sequence>MRVLFTCADRPTISRNLFHRKILKERFEYDEVVSGGKSYASRIPSIFARLPLHFFGKDFYFVSYMGHFLVPIIRLFTNKPIVFDFYLSIYDVMCNDRKLYSPDSLLGRFTYSMEKSSLQKADYIIVDTNRLISTLSDEYGVDRDKFIKVPLTINEDNVKKISVDRYRESFTVLYVGSYIPLHGVEVVIEAAKILQDMGEDIYFLMIGEGPEYQKCVELVEKYHLTNVEFKGFMTLEELNHYYNSTDINLGLFSVGERANSVVLNKTNDSFRVGKPHLTLETDAMREAFEDNRDIFFVKDNSPQTLAERIVEISRNPKLLKEVGDNALISYDEKLSNAKAKEILDSQIFDKIESLN</sequence>
<evidence type="ECO:0000313" key="3">
    <source>
        <dbReference type="EMBL" id="SFV62972.1"/>
    </source>
</evidence>
<dbReference type="Gene3D" id="3.40.50.2000">
    <property type="entry name" value="Glycogen Phosphorylase B"/>
    <property type="match status" value="2"/>
</dbReference>
<reference evidence="3" key="1">
    <citation type="submission" date="2016-10" db="EMBL/GenBank/DDBJ databases">
        <authorList>
            <person name="de Groot N.N."/>
        </authorList>
    </citation>
    <scope>NUCLEOTIDE SEQUENCE</scope>
</reference>
<proteinExistence type="predicted"/>
<feature type="domain" description="Glycosyl transferase family 1" evidence="2">
    <location>
        <begin position="166"/>
        <end position="326"/>
    </location>
</feature>
<keyword evidence="1 3" id="KW-0808">Transferase</keyword>
<dbReference type="PANTHER" id="PTHR46401">
    <property type="entry name" value="GLYCOSYLTRANSFERASE WBBK-RELATED"/>
    <property type="match status" value="1"/>
</dbReference>
<evidence type="ECO:0000259" key="2">
    <source>
        <dbReference type="Pfam" id="PF00534"/>
    </source>
</evidence>
<name>A0A1W1CB79_9ZZZZ</name>
<evidence type="ECO:0000256" key="1">
    <source>
        <dbReference type="ARBA" id="ARBA00022679"/>
    </source>
</evidence>
<dbReference type="PANTHER" id="PTHR46401:SF2">
    <property type="entry name" value="GLYCOSYLTRANSFERASE WBBK-RELATED"/>
    <property type="match status" value="1"/>
</dbReference>
<dbReference type="EMBL" id="FPHC01000067">
    <property type="protein sequence ID" value="SFV62972.1"/>
    <property type="molecule type" value="Genomic_DNA"/>
</dbReference>
<dbReference type="GO" id="GO:0009103">
    <property type="term" value="P:lipopolysaccharide biosynthetic process"/>
    <property type="evidence" value="ECO:0007669"/>
    <property type="project" value="TreeGrafter"/>
</dbReference>
<dbReference type="SUPFAM" id="SSF53756">
    <property type="entry name" value="UDP-Glycosyltransferase/glycogen phosphorylase"/>
    <property type="match status" value="1"/>
</dbReference>
<dbReference type="GO" id="GO:0016757">
    <property type="term" value="F:glycosyltransferase activity"/>
    <property type="evidence" value="ECO:0007669"/>
    <property type="project" value="InterPro"/>
</dbReference>
<protein>
    <submittedName>
        <fullName evidence="3">Glycosyl transferase, group 1</fullName>
    </submittedName>
</protein>
<dbReference type="InterPro" id="IPR001296">
    <property type="entry name" value="Glyco_trans_1"/>
</dbReference>
<accession>A0A1W1CB79</accession>
<dbReference type="Pfam" id="PF00534">
    <property type="entry name" value="Glycos_transf_1"/>
    <property type="match status" value="1"/>
</dbReference>
<gene>
    <name evidence="3" type="ORF">MNB_SV-6-536</name>
</gene>
<dbReference type="AlphaFoldDB" id="A0A1W1CB79"/>